<dbReference type="PANTHER" id="PTHR33420">
    <property type="entry name" value="FIMBRIAL SUBUNIT ELFA-RELATED"/>
    <property type="match status" value="1"/>
</dbReference>
<dbReference type="RefSeq" id="WP_132144007.1">
    <property type="nucleotide sequence ID" value="NZ_SMCS01000004.1"/>
</dbReference>
<dbReference type="InterPro" id="IPR008966">
    <property type="entry name" value="Adhesion_dom_sf"/>
</dbReference>
<dbReference type="AlphaFoldDB" id="A0A4V2W3Y2"/>
<evidence type="ECO:0000313" key="8">
    <source>
        <dbReference type="Proteomes" id="UP000295645"/>
    </source>
</evidence>
<comment type="subcellular location">
    <subcellularLocation>
        <location evidence="1">Fimbrium</location>
    </subcellularLocation>
</comment>
<evidence type="ECO:0000256" key="5">
    <source>
        <dbReference type="SAM" id="SignalP"/>
    </source>
</evidence>
<comment type="caution">
    <text evidence="7">The sequence shown here is derived from an EMBL/GenBank/DDBJ whole genome shotgun (WGS) entry which is preliminary data.</text>
</comment>
<dbReference type="Gene3D" id="2.60.40.1090">
    <property type="entry name" value="Fimbrial-type adhesion domain"/>
    <property type="match status" value="1"/>
</dbReference>
<feature type="signal peptide" evidence="5">
    <location>
        <begin position="1"/>
        <end position="31"/>
    </location>
</feature>
<dbReference type="Pfam" id="PF00419">
    <property type="entry name" value="Fimbrial"/>
    <property type="match status" value="1"/>
</dbReference>
<dbReference type="PANTHER" id="PTHR33420:SF12">
    <property type="entry name" value="FIMBRIN-LIKE PROTEIN FIMI-RELATED"/>
    <property type="match status" value="1"/>
</dbReference>
<keyword evidence="8" id="KW-1185">Reference proteome</keyword>
<evidence type="ECO:0000313" key="7">
    <source>
        <dbReference type="EMBL" id="TCV93869.1"/>
    </source>
</evidence>
<evidence type="ECO:0000256" key="3">
    <source>
        <dbReference type="ARBA" id="ARBA00022729"/>
    </source>
</evidence>
<evidence type="ECO:0000256" key="2">
    <source>
        <dbReference type="ARBA" id="ARBA00006671"/>
    </source>
</evidence>
<dbReference type="InterPro" id="IPR036937">
    <property type="entry name" value="Adhesion_dom_fimbrial_sf"/>
</dbReference>
<dbReference type="InterPro" id="IPR000259">
    <property type="entry name" value="Adhesion_dom_fimbrial"/>
</dbReference>
<comment type="similarity">
    <text evidence="2">Belongs to the fimbrial protein family.</text>
</comment>
<feature type="domain" description="Fimbrial-type adhesion" evidence="6">
    <location>
        <begin position="48"/>
        <end position="177"/>
    </location>
</feature>
<reference evidence="7 8" key="1">
    <citation type="submission" date="2019-03" db="EMBL/GenBank/DDBJ databases">
        <title>Above-ground endophytic microbial communities from plants in different locations in the United States.</title>
        <authorList>
            <person name="Frank C."/>
        </authorList>
    </citation>
    <scope>NUCLEOTIDE SEQUENCE [LARGE SCALE GENOMIC DNA]</scope>
    <source>
        <strain evidence="7 8">LP_13_YM</strain>
    </source>
</reference>
<dbReference type="GO" id="GO:0009289">
    <property type="term" value="C:pilus"/>
    <property type="evidence" value="ECO:0007669"/>
    <property type="project" value="UniProtKB-SubCell"/>
</dbReference>
<feature type="chain" id="PRO_5020426145" evidence="5">
    <location>
        <begin position="32"/>
        <end position="177"/>
    </location>
</feature>
<dbReference type="InterPro" id="IPR050263">
    <property type="entry name" value="Bact_Fimbrial_Adh_Pro"/>
</dbReference>
<dbReference type="EMBL" id="SMCS01000004">
    <property type="protein sequence ID" value="TCV93869.1"/>
    <property type="molecule type" value="Genomic_DNA"/>
</dbReference>
<sequence length="177" mass="18291">MIHPNNAAPHRLHASGLILLALCSCSLPALASTPGPQLHFAVTGNLISSCGFRTTNVLFDIGDVKASDFLQVGTEVGNAENAIESTGCHGVTNVKMAFVGTGEPGYPNLFALAPGGAAGIAVNLQTKDGRQVKPGGSLNWAPQPNGGKYPFKASYVRTGEMKAGAANAQIRVDITYD</sequence>
<name>A0A4V2W3Y2_9GAMM</name>
<dbReference type="Proteomes" id="UP000295645">
    <property type="component" value="Unassembled WGS sequence"/>
</dbReference>
<keyword evidence="4" id="KW-0281">Fimbrium</keyword>
<keyword evidence="3 5" id="KW-0732">Signal</keyword>
<protein>
    <submittedName>
        <fullName evidence="7">Type 1 fimbria pilin</fullName>
    </submittedName>
</protein>
<evidence type="ECO:0000256" key="4">
    <source>
        <dbReference type="ARBA" id="ARBA00023263"/>
    </source>
</evidence>
<accession>A0A4V2W3Y2</accession>
<dbReference type="SUPFAM" id="SSF49401">
    <property type="entry name" value="Bacterial adhesins"/>
    <property type="match status" value="1"/>
</dbReference>
<dbReference type="OrthoDB" id="5957278at2"/>
<proteinExistence type="inferred from homology"/>
<organism evidence="7 8">
    <name type="scientific">Luteibacter rhizovicinus</name>
    <dbReference type="NCBI Taxonomy" id="242606"/>
    <lineage>
        <taxon>Bacteria</taxon>
        <taxon>Pseudomonadati</taxon>
        <taxon>Pseudomonadota</taxon>
        <taxon>Gammaproteobacteria</taxon>
        <taxon>Lysobacterales</taxon>
        <taxon>Rhodanobacteraceae</taxon>
        <taxon>Luteibacter</taxon>
    </lineage>
</organism>
<evidence type="ECO:0000256" key="1">
    <source>
        <dbReference type="ARBA" id="ARBA00004561"/>
    </source>
</evidence>
<dbReference type="GO" id="GO:0043709">
    <property type="term" value="P:cell adhesion involved in single-species biofilm formation"/>
    <property type="evidence" value="ECO:0007669"/>
    <property type="project" value="TreeGrafter"/>
</dbReference>
<evidence type="ECO:0000259" key="6">
    <source>
        <dbReference type="Pfam" id="PF00419"/>
    </source>
</evidence>
<gene>
    <name evidence="7" type="ORF">EC912_10463</name>
</gene>